<keyword evidence="6 10" id="KW-1133">Transmembrane helix</keyword>
<feature type="transmembrane region" description="Helical" evidence="10">
    <location>
        <begin position="378"/>
        <end position="396"/>
    </location>
</feature>
<dbReference type="SMART" id="SM00665">
    <property type="entry name" value="B561"/>
    <property type="match status" value="1"/>
</dbReference>
<proteinExistence type="predicted"/>
<dbReference type="PANTHER" id="PTHR23130">
    <property type="entry name" value="CYTOCHROME B561 AND DOMON DOMAIN-CONTAINING PROTEIN"/>
    <property type="match status" value="1"/>
</dbReference>
<evidence type="ECO:0000313" key="15">
    <source>
        <dbReference type="Proteomes" id="UP000006882"/>
    </source>
</evidence>
<dbReference type="Gramene" id="ONI02773">
    <property type="protein sequence ID" value="ONI02773"/>
    <property type="gene ID" value="PRUPE_6G221100"/>
</dbReference>
<keyword evidence="7 8" id="KW-0472">Membrane</keyword>
<keyword evidence="5 8" id="KW-0249">Electron transport</keyword>
<dbReference type="PIRSF" id="PIRSF037471">
    <property type="entry name" value="UCP037471"/>
    <property type="match status" value="1"/>
</dbReference>
<dbReference type="InterPro" id="IPR005018">
    <property type="entry name" value="DOMON_domain"/>
</dbReference>
<name>A0A251NTX5_PRUPE</name>
<comment type="subcellular location">
    <subcellularLocation>
        <location evidence="1">Membrane</location>
    </subcellularLocation>
</comment>
<dbReference type="PANTHER" id="PTHR23130:SF212">
    <property type="entry name" value="AUXIN-RESPONSIVE FAMILY PROTEIN"/>
    <property type="match status" value="1"/>
</dbReference>
<evidence type="ECO:0000259" key="12">
    <source>
        <dbReference type="PROSITE" id="PS50836"/>
    </source>
</evidence>
<dbReference type="CDD" id="cd08760">
    <property type="entry name" value="Cyt_b561_FRRS1_like"/>
    <property type="match status" value="1"/>
</dbReference>
<evidence type="ECO:0000256" key="10">
    <source>
        <dbReference type="SAM" id="Phobius"/>
    </source>
</evidence>
<feature type="domain" description="Cytochrome b561" evidence="13">
    <location>
        <begin position="165"/>
        <end position="364"/>
    </location>
</feature>
<feature type="transmembrane region" description="Helical" evidence="10">
    <location>
        <begin position="244"/>
        <end position="262"/>
    </location>
</feature>
<feature type="transmembrane region" description="Helical" evidence="10">
    <location>
        <begin position="337"/>
        <end position="358"/>
    </location>
</feature>
<dbReference type="GO" id="GO:0046872">
    <property type="term" value="F:metal ion binding"/>
    <property type="evidence" value="ECO:0007669"/>
    <property type="project" value="UniProtKB-KW"/>
</dbReference>
<feature type="transmembrane region" description="Helical" evidence="10">
    <location>
        <begin position="274"/>
        <end position="295"/>
    </location>
</feature>
<dbReference type="Pfam" id="PF04526">
    <property type="entry name" value="DUF568"/>
    <property type="match status" value="1"/>
</dbReference>
<evidence type="ECO:0000256" key="8">
    <source>
        <dbReference type="PIRNR" id="PIRNR037471"/>
    </source>
</evidence>
<keyword evidence="4 11" id="KW-0732">Signal</keyword>
<evidence type="ECO:0000256" key="2">
    <source>
        <dbReference type="ARBA" id="ARBA00022448"/>
    </source>
</evidence>
<evidence type="ECO:0000256" key="4">
    <source>
        <dbReference type="ARBA" id="ARBA00022729"/>
    </source>
</evidence>
<gene>
    <name evidence="14" type="ORF">PRUPE_6G221100</name>
</gene>
<evidence type="ECO:0000256" key="11">
    <source>
        <dbReference type="SAM" id="SignalP"/>
    </source>
</evidence>
<dbReference type="PROSITE" id="PS50836">
    <property type="entry name" value="DOMON"/>
    <property type="match status" value="1"/>
</dbReference>
<dbReference type="PROSITE" id="PS50939">
    <property type="entry name" value="CYTOCHROME_B561"/>
    <property type="match status" value="1"/>
</dbReference>
<dbReference type="InterPro" id="IPR006593">
    <property type="entry name" value="Cyt_b561/ferric_Rdtase_TM"/>
</dbReference>
<dbReference type="STRING" id="3760.A0A251NTX5"/>
<feature type="binding site" description="axial binding residue" evidence="9">
    <location>
        <position position="272"/>
    </location>
    <ligand>
        <name>heme b</name>
        <dbReference type="ChEBI" id="CHEBI:60344"/>
        <label>1</label>
    </ligand>
    <ligandPart>
        <name>Fe</name>
        <dbReference type="ChEBI" id="CHEBI:18248"/>
    </ligandPart>
</feature>
<evidence type="ECO:0000256" key="3">
    <source>
        <dbReference type="ARBA" id="ARBA00022692"/>
    </source>
</evidence>
<dbReference type="InterPro" id="IPR017214">
    <property type="entry name" value="UCP037471"/>
</dbReference>
<dbReference type="GO" id="GO:0016020">
    <property type="term" value="C:membrane"/>
    <property type="evidence" value="ECO:0007669"/>
    <property type="project" value="UniProtKB-SubCell"/>
</dbReference>
<keyword evidence="2 8" id="KW-0813">Transport</keyword>
<dbReference type="eggNOG" id="KOG4293">
    <property type="taxonomic scope" value="Eukaryota"/>
</dbReference>
<reference evidence="14 15" key="1">
    <citation type="journal article" date="2013" name="Nat. Genet.">
        <title>The high-quality draft genome of peach (Prunus persica) identifies unique patterns of genetic diversity, domestication and genome evolution.</title>
        <authorList>
            <consortium name="International Peach Genome Initiative"/>
            <person name="Verde I."/>
            <person name="Abbott A.G."/>
            <person name="Scalabrin S."/>
            <person name="Jung S."/>
            <person name="Shu S."/>
            <person name="Marroni F."/>
            <person name="Zhebentyayeva T."/>
            <person name="Dettori M.T."/>
            <person name="Grimwood J."/>
            <person name="Cattonaro F."/>
            <person name="Zuccolo A."/>
            <person name="Rossini L."/>
            <person name="Jenkins J."/>
            <person name="Vendramin E."/>
            <person name="Meisel L.A."/>
            <person name="Decroocq V."/>
            <person name="Sosinski B."/>
            <person name="Prochnik S."/>
            <person name="Mitros T."/>
            <person name="Policriti A."/>
            <person name="Cipriani G."/>
            <person name="Dondini L."/>
            <person name="Ficklin S."/>
            <person name="Goodstein D.M."/>
            <person name="Xuan P."/>
            <person name="Del Fabbro C."/>
            <person name="Aramini V."/>
            <person name="Copetti D."/>
            <person name="Gonzalez S."/>
            <person name="Horner D.S."/>
            <person name="Falchi R."/>
            <person name="Lucas S."/>
            <person name="Mica E."/>
            <person name="Maldonado J."/>
            <person name="Lazzari B."/>
            <person name="Bielenberg D."/>
            <person name="Pirona R."/>
            <person name="Miculan M."/>
            <person name="Barakat A."/>
            <person name="Testolin R."/>
            <person name="Stella A."/>
            <person name="Tartarini S."/>
            <person name="Tonutti P."/>
            <person name="Arus P."/>
            <person name="Orellana A."/>
            <person name="Wells C."/>
            <person name="Main D."/>
            <person name="Vizzotto G."/>
            <person name="Silva H."/>
            <person name="Salamini F."/>
            <person name="Schmutz J."/>
            <person name="Morgante M."/>
            <person name="Rokhsar D.S."/>
        </authorList>
    </citation>
    <scope>NUCLEOTIDE SEQUENCE [LARGE SCALE GENOMIC DNA]</scope>
    <source>
        <strain evidence="15">cv. Nemared</strain>
    </source>
</reference>
<evidence type="ECO:0000259" key="13">
    <source>
        <dbReference type="PROSITE" id="PS50939"/>
    </source>
</evidence>
<organism evidence="14 15">
    <name type="scientific">Prunus persica</name>
    <name type="common">Peach</name>
    <name type="synonym">Amygdalus persica</name>
    <dbReference type="NCBI Taxonomy" id="3760"/>
    <lineage>
        <taxon>Eukaryota</taxon>
        <taxon>Viridiplantae</taxon>
        <taxon>Streptophyta</taxon>
        <taxon>Embryophyta</taxon>
        <taxon>Tracheophyta</taxon>
        <taxon>Spermatophyta</taxon>
        <taxon>Magnoliopsida</taxon>
        <taxon>eudicotyledons</taxon>
        <taxon>Gunneridae</taxon>
        <taxon>Pentapetalae</taxon>
        <taxon>rosids</taxon>
        <taxon>fabids</taxon>
        <taxon>Rosales</taxon>
        <taxon>Rosaceae</taxon>
        <taxon>Amygdaloideae</taxon>
        <taxon>Amygdaleae</taxon>
        <taxon>Prunus</taxon>
    </lineage>
</organism>
<keyword evidence="9" id="KW-0408">Iron</keyword>
<keyword evidence="3 10" id="KW-0812">Transmembrane</keyword>
<feature type="transmembrane region" description="Helical" evidence="10">
    <location>
        <begin position="307"/>
        <end position="325"/>
    </location>
</feature>
<dbReference type="CDD" id="cd09629">
    <property type="entry name" value="DOMON_CIL1_like"/>
    <property type="match status" value="1"/>
</dbReference>
<dbReference type="Proteomes" id="UP000006882">
    <property type="component" value="Chromosome G6"/>
</dbReference>
<feature type="binding site" description="axial binding residue" evidence="9">
    <location>
        <position position="206"/>
    </location>
    <ligand>
        <name>heme b</name>
        <dbReference type="ChEBI" id="CHEBI:60344"/>
        <label>1</label>
    </ligand>
    <ligandPart>
        <name>Fe</name>
        <dbReference type="ChEBI" id="CHEBI:18248"/>
    </ligandPart>
</feature>
<accession>A0A251NTX5</accession>
<evidence type="ECO:0000256" key="6">
    <source>
        <dbReference type="ARBA" id="ARBA00022989"/>
    </source>
</evidence>
<evidence type="ECO:0000313" key="14">
    <source>
        <dbReference type="EMBL" id="ONI02773.1"/>
    </source>
</evidence>
<comment type="cofactor">
    <cofactor evidence="8">
        <name>heme b</name>
        <dbReference type="ChEBI" id="CHEBI:60344"/>
    </cofactor>
    <text evidence="8">Binds 2 heme b groups non-covalently.</text>
</comment>
<feature type="chain" id="PRO_5013281621" description="Cytochrome b561 and DOMON domain-containing protein" evidence="11">
    <location>
        <begin position="23"/>
        <end position="399"/>
    </location>
</feature>
<evidence type="ECO:0000256" key="9">
    <source>
        <dbReference type="PIRSR" id="PIRSR037471-1"/>
    </source>
</evidence>
<dbReference type="EMBL" id="CM007656">
    <property type="protein sequence ID" value="ONI02773.1"/>
    <property type="molecule type" value="Genomic_DNA"/>
</dbReference>
<keyword evidence="15" id="KW-1185">Reference proteome</keyword>
<dbReference type="Gene3D" id="1.20.120.1770">
    <property type="match status" value="1"/>
</dbReference>
<feature type="domain" description="DOMON" evidence="12">
    <location>
        <begin position="45"/>
        <end position="159"/>
    </location>
</feature>
<protein>
    <recommendedName>
        <fullName evidence="8">Cytochrome b561 and DOMON domain-containing protein</fullName>
    </recommendedName>
</protein>
<feature type="binding site" description="axial binding residue" evidence="9">
    <location>
        <position position="239"/>
    </location>
    <ligand>
        <name>heme b</name>
        <dbReference type="ChEBI" id="CHEBI:60344"/>
        <label>1</label>
    </ligand>
    <ligandPart>
        <name>Fe</name>
        <dbReference type="ChEBI" id="CHEBI:18248"/>
    </ligandPart>
</feature>
<dbReference type="AlphaFoldDB" id="A0A251NTX5"/>
<evidence type="ECO:0000256" key="5">
    <source>
        <dbReference type="ARBA" id="ARBA00022982"/>
    </source>
</evidence>
<dbReference type="InterPro" id="IPR045265">
    <property type="entry name" value="AIR12_DOMON"/>
</dbReference>
<keyword evidence="9" id="KW-0479">Metal-binding</keyword>
<feature type="signal peptide" evidence="11">
    <location>
        <begin position="1"/>
        <end position="22"/>
    </location>
</feature>
<feature type="binding site" description="axial binding residue" evidence="9">
    <location>
        <position position="309"/>
    </location>
    <ligand>
        <name>heme b</name>
        <dbReference type="ChEBI" id="CHEBI:60344"/>
        <label>1</label>
    </ligand>
    <ligandPart>
        <name>Fe</name>
        <dbReference type="ChEBI" id="CHEBI:18248"/>
    </ligandPart>
</feature>
<evidence type="ECO:0000256" key="7">
    <source>
        <dbReference type="ARBA" id="ARBA00023136"/>
    </source>
</evidence>
<sequence>MAFYKCLFLLSLMFSSVFVTMSQQACTPHSFNQKTFDACQTLRVLNSTIHWSYYPSKGTVDVAFSQAVLSDSRWVAWAINPTSTGMVGSQAIVAFKRSDGTMSVYSSDIKSYGTRLEQGNLSFPLFDVSAIYENNQIVIFATIGLPNNVSVVNHVWQQGPLSGNTPQMHSVSGPNVQSFGTLDFLSGKVETIGRATSSVFKLKISHGIINTVSWGILMPIGAIVARHFKAADPAWFHAHRACQMLGYFGGVAGLATGVWLGHKSSGIEYKGHRCIGITLMALATLQVIVALCLRPKKTDKRRVFWNWFHYLVGYGTIVLGVVNILKGFDILKPGKIWKISYLITITVIGCIAVMLEAWKWLSLWKRKTAQSAEEKTDMPIEVIVLFLISLCIFYYLKYK</sequence>
<evidence type="ECO:0000256" key="1">
    <source>
        <dbReference type="ARBA" id="ARBA00004370"/>
    </source>
</evidence>